<gene>
    <name evidence="1" type="ORF">NX722_11155</name>
</gene>
<dbReference type="Proteomes" id="UP001209854">
    <property type="component" value="Unassembled WGS sequence"/>
</dbReference>
<dbReference type="RefSeq" id="WP_265442348.1">
    <property type="nucleotide sequence ID" value="NZ_JAPFCC010000001.1"/>
</dbReference>
<name>A0ABT3MUX6_9GAMM</name>
<evidence type="ECO:0000313" key="2">
    <source>
        <dbReference type="Proteomes" id="UP001209854"/>
    </source>
</evidence>
<keyword evidence="2" id="KW-1185">Reference proteome</keyword>
<comment type="caution">
    <text evidence="1">The sequence shown here is derived from an EMBL/GenBank/DDBJ whole genome shotgun (WGS) entry which is preliminary data.</text>
</comment>
<protein>
    <submittedName>
        <fullName evidence="1">AAA family ATPase</fullName>
    </submittedName>
</protein>
<reference evidence="1 2" key="1">
    <citation type="submission" date="2022-10" db="EMBL/GenBank/DDBJ databases">
        <title>High-quality genome sequences of two octocoral-associated bacteria, Endozoicomonas euniceicola EF212 and Endozoicomonas gorgoniicola PS125.</title>
        <authorList>
            <person name="Chiou Y.-J."/>
            <person name="Chen Y.-H."/>
        </authorList>
    </citation>
    <scope>NUCLEOTIDE SEQUENCE [LARGE SCALE GENOMIC DNA]</scope>
    <source>
        <strain evidence="1 2">PS125</strain>
    </source>
</reference>
<organism evidence="1 2">
    <name type="scientific">Endozoicomonas gorgoniicola</name>
    <dbReference type="NCBI Taxonomy" id="1234144"/>
    <lineage>
        <taxon>Bacteria</taxon>
        <taxon>Pseudomonadati</taxon>
        <taxon>Pseudomonadota</taxon>
        <taxon>Gammaproteobacteria</taxon>
        <taxon>Oceanospirillales</taxon>
        <taxon>Endozoicomonadaceae</taxon>
        <taxon>Endozoicomonas</taxon>
    </lineage>
</organism>
<sequence>MDVFLLLLQTFSEAIPFQTHRLHDDQPAFFEVEFVLEGRDYKYRLELTPSAVIHESLHVKTSHLYSYLFIREREGDSYSYRQKGFDFKKTLAEKVRGNASVIPAAQVHDSAEAGQFIRFFDSFVSNIYIFGKRHYNDRDLLESAQFFDQSERYHGLTNQLICQLDLGLSAIELNEASSVNEKGEEEKIIG</sequence>
<proteinExistence type="predicted"/>
<accession>A0ABT3MUX6</accession>
<dbReference type="EMBL" id="JAPFCC010000001">
    <property type="protein sequence ID" value="MCW7553185.1"/>
    <property type="molecule type" value="Genomic_DNA"/>
</dbReference>
<evidence type="ECO:0000313" key="1">
    <source>
        <dbReference type="EMBL" id="MCW7553185.1"/>
    </source>
</evidence>